<name>A0A9D1MB73_9FIRM</name>
<dbReference type="Proteomes" id="UP000824109">
    <property type="component" value="Unassembled WGS sequence"/>
</dbReference>
<dbReference type="InterPro" id="IPR018679">
    <property type="entry name" value="DUF2161"/>
</dbReference>
<sequence>MKEYELFAPVRDMFESMGYRVNAEVKDCDVTAVKGDELIITELKRSLSVNLLAQALDRQKTGANVYIAVPKPKRYSPKTFRDTLYVIKKLELGLIFVNLRDEFSYAEIILEPQEFKPVSTNYKKKKAIIREIDGRTIDTNTGGVHCRKIATAFTEKCINIACILKECGPSSPKELRALGADENCAAILRRNSYGWFDRLEKGIYALSEKGTSVNDDYPELCGYYTKRVLSYLPT</sequence>
<accession>A0A9D1MB73</accession>
<evidence type="ECO:0000313" key="1">
    <source>
        <dbReference type="EMBL" id="HIU56883.1"/>
    </source>
</evidence>
<reference evidence="1" key="1">
    <citation type="submission" date="2020-10" db="EMBL/GenBank/DDBJ databases">
        <authorList>
            <person name="Gilroy R."/>
        </authorList>
    </citation>
    <scope>NUCLEOTIDE SEQUENCE</scope>
    <source>
        <strain evidence="1">USAMLcec3-3695</strain>
    </source>
</reference>
<dbReference type="Pfam" id="PF09929">
    <property type="entry name" value="DUF2161"/>
    <property type="match status" value="1"/>
</dbReference>
<dbReference type="EMBL" id="DVNB01000036">
    <property type="protein sequence ID" value="HIU56883.1"/>
    <property type="molecule type" value="Genomic_DNA"/>
</dbReference>
<proteinExistence type="predicted"/>
<comment type="caution">
    <text evidence="1">The sequence shown here is derived from an EMBL/GenBank/DDBJ whole genome shotgun (WGS) entry which is preliminary data.</text>
</comment>
<protein>
    <submittedName>
        <fullName evidence="1">Uncharacterized protein</fullName>
    </submittedName>
</protein>
<gene>
    <name evidence="1" type="ORF">IAA61_03595</name>
</gene>
<evidence type="ECO:0000313" key="2">
    <source>
        <dbReference type="Proteomes" id="UP000824109"/>
    </source>
</evidence>
<organism evidence="1 2">
    <name type="scientific">Candidatus Ornithomonoglobus merdipullorum</name>
    <dbReference type="NCBI Taxonomy" id="2840895"/>
    <lineage>
        <taxon>Bacteria</taxon>
        <taxon>Bacillati</taxon>
        <taxon>Bacillota</taxon>
        <taxon>Clostridia</taxon>
        <taxon>Candidatus Ornithomonoglobus</taxon>
    </lineage>
</organism>
<reference evidence="1" key="2">
    <citation type="journal article" date="2021" name="PeerJ">
        <title>Extensive microbial diversity within the chicken gut microbiome revealed by metagenomics and culture.</title>
        <authorList>
            <person name="Gilroy R."/>
            <person name="Ravi A."/>
            <person name="Getino M."/>
            <person name="Pursley I."/>
            <person name="Horton D.L."/>
            <person name="Alikhan N.F."/>
            <person name="Baker D."/>
            <person name="Gharbi K."/>
            <person name="Hall N."/>
            <person name="Watson M."/>
            <person name="Adriaenssens E.M."/>
            <person name="Foster-Nyarko E."/>
            <person name="Jarju S."/>
            <person name="Secka A."/>
            <person name="Antonio M."/>
            <person name="Oren A."/>
            <person name="Chaudhuri R.R."/>
            <person name="La Ragione R."/>
            <person name="Hildebrand F."/>
            <person name="Pallen M.J."/>
        </authorList>
    </citation>
    <scope>NUCLEOTIDE SEQUENCE</scope>
    <source>
        <strain evidence="1">USAMLcec3-3695</strain>
    </source>
</reference>
<dbReference type="AlphaFoldDB" id="A0A9D1MB73"/>